<reference evidence="7" key="1">
    <citation type="submission" date="2025-08" db="UniProtKB">
        <authorList>
            <consortium name="Ensembl"/>
        </authorList>
    </citation>
    <scope>IDENTIFICATION</scope>
</reference>
<comment type="cofactor">
    <cofactor evidence="1 5">
        <name>heme</name>
        <dbReference type="ChEBI" id="CHEBI:30413"/>
    </cofactor>
</comment>
<organism evidence="7">
    <name type="scientific">Petromyzon marinus</name>
    <name type="common">Sea lamprey</name>
    <dbReference type="NCBI Taxonomy" id="7757"/>
    <lineage>
        <taxon>Eukaryota</taxon>
        <taxon>Metazoa</taxon>
        <taxon>Chordata</taxon>
        <taxon>Craniata</taxon>
        <taxon>Vertebrata</taxon>
        <taxon>Cyclostomata</taxon>
        <taxon>Hyperoartia</taxon>
        <taxon>Petromyzontiformes</taxon>
        <taxon>Petromyzontidae</taxon>
        <taxon>Petromyzon</taxon>
    </lineage>
</organism>
<dbReference type="InterPro" id="IPR001128">
    <property type="entry name" value="Cyt_P450"/>
</dbReference>
<comment type="similarity">
    <text evidence="2 6">Belongs to the cytochrome P450 family.</text>
</comment>
<dbReference type="GO" id="GO:0006805">
    <property type="term" value="P:xenobiotic metabolic process"/>
    <property type="evidence" value="ECO:0007669"/>
    <property type="project" value="TreeGrafter"/>
</dbReference>
<keyword evidence="5 6" id="KW-0349">Heme</keyword>
<evidence type="ECO:0000256" key="2">
    <source>
        <dbReference type="ARBA" id="ARBA00010617"/>
    </source>
</evidence>
<dbReference type="Gene3D" id="1.10.630.10">
    <property type="entry name" value="Cytochrome P450"/>
    <property type="match status" value="1"/>
</dbReference>
<sequence length="158" mass="17642">GRERPPSLSDREKLPFTNAVLYEVQRFASIVPLALPHATTRDALFQGYFLPEGTIVFAVLDSVLKDPSQWETPEEFNPSHFLDRDGKFRKRDAFLPFSAGRRVCLGEQLAKAELFLFLVALLQKFSFVAPRGPDSLNLAPQNGITVAPLPFEVSTVPL</sequence>
<dbReference type="Pfam" id="PF00067">
    <property type="entry name" value="p450"/>
    <property type="match status" value="1"/>
</dbReference>
<dbReference type="GO" id="GO:0006082">
    <property type="term" value="P:organic acid metabolic process"/>
    <property type="evidence" value="ECO:0007669"/>
    <property type="project" value="TreeGrafter"/>
</dbReference>
<keyword evidence="6" id="KW-0560">Oxidoreductase</keyword>
<keyword evidence="3 5" id="KW-0479">Metal-binding</keyword>
<dbReference type="AlphaFoldDB" id="S4RTL2"/>
<dbReference type="GO" id="GO:0016712">
    <property type="term" value="F:oxidoreductase activity, acting on paired donors, with incorporation or reduction of molecular oxygen, reduced flavin or flavoprotein as one donor, and incorporation of one atom of oxygen"/>
    <property type="evidence" value="ECO:0007669"/>
    <property type="project" value="TreeGrafter"/>
</dbReference>
<dbReference type="InterPro" id="IPR050182">
    <property type="entry name" value="Cytochrome_P450_fam2"/>
</dbReference>
<reference evidence="7" key="2">
    <citation type="submission" date="2025-09" db="UniProtKB">
        <authorList>
            <consortium name="Ensembl"/>
        </authorList>
    </citation>
    <scope>IDENTIFICATION</scope>
</reference>
<evidence type="ECO:0000256" key="4">
    <source>
        <dbReference type="ARBA" id="ARBA00023004"/>
    </source>
</evidence>
<dbReference type="PANTHER" id="PTHR24300:SF375">
    <property type="entry name" value="CYTOCHROME P450 FAMILY"/>
    <property type="match status" value="1"/>
</dbReference>
<feature type="binding site" description="axial binding residue" evidence="5">
    <location>
        <position position="104"/>
    </location>
    <ligand>
        <name>heme</name>
        <dbReference type="ChEBI" id="CHEBI:30413"/>
    </ligand>
    <ligandPart>
        <name>Fe</name>
        <dbReference type="ChEBI" id="CHEBI:18248"/>
    </ligandPart>
</feature>
<dbReference type="InterPro" id="IPR002401">
    <property type="entry name" value="Cyt_P450_E_grp-I"/>
</dbReference>
<evidence type="ECO:0000256" key="5">
    <source>
        <dbReference type="PIRSR" id="PIRSR602401-1"/>
    </source>
</evidence>
<dbReference type="InterPro" id="IPR036396">
    <property type="entry name" value="Cyt_P450_sf"/>
</dbReference>
<keyword evidence="6" id="KW-0503">Monooxygenase</keyword>
<evidence type="ECO:0000256" key="1">
    <source>
        <dbReference type="ARBA" id="ARBA00001971"/>
    </source>
</evidence>
<dbReference type="PROSITE" id="PS00086">
    <property type="entry name" value="CYTOCHROME_P450"/>
    <property type="match status" value="1"/>
</dbReference>
<keyword evidence="4 5" id="KW-0408">Iron</keyword>
<proteinExistence type="inferred from homology"/>
<dbReference type="GO" id="GO:0020037">
    <property type="term" value="F:heme binding"/>
    <property type="evidence" value="ECO:0007669"/>
    <property type="project" value="InterPro"/>
</dbReference>
<dbReference type="InterPro" id="IPR017972">
    <property type="entry name" value="Cyt_P450_CS"/>
</dbReference>
<dbReference type="GeneTree" id="ENSGT00950000182879"/>
<dbReference type="Ensembl" id="ENSPMAT00000008590.1">
    <property type="protein sequence ID" value="ENSPMAP00000008552.1"/>
    <property type="gene ID" value="ENSPMAG00000007780.1"/>
</dbReference>
<accession>S4RTL2</accession>
<protein>
    <submittedName>
        <fullName evidence="7">Uncharacterized protein</fullName>
    </submittedName>
</protein>
<evidence type="ECO:0000256" key="3">
    <source>
        <dbReference type="ARBA" id="ARBA00022723"/>
    </source>
</evidence>
<dbReference type="PRINTS" id="PR00463">
    <property type="entry name" value="EP450I"/>
</dbReference>
<evidence type="ECO:0000313" key="7">
    <source>
        <dbReference type="Ensembl" id="ENSPMAP00000008552.1"/>
    </source>
</evidence>
<dbReference type="GO" id="GO:0005737">
    <property type="term" value="C:cytoplasm"/>
    <property type="evidence" value="ECO:0007669"/>
    <property type="project" value="TreeGrafter"/>
</dbReference>
<dbReference type="OMA" id="ITANDFH"/>
<name>S4RTL2_PETMA</name>
<dbReference type="HOGENOM" id="CLU_001570_22_2_1"/>
<dbReference type="GO" id="GO:0005506">
    <property type="term" value="F:iron ion binding"/>
    <property type="evidence" value="ECO:0007669"/>
    <property type="project" value="InterPro"/>
</dbReference>
<dbReference type="STRING" id="7757.ENSPMAP00000008552"/>
<dbReference type="PRINTS" id="PR00385">
    <property type="entry name" value="P450"/>
</dbReference>
<dbReference type="SUPFAM" id="SSF48264">
    <property type="entry name" value="Cytochrome P450"/>
    <property type="match status" value="1"/>
</dbReference>
<evidence type="ECO:0000256" key="6">
    <source>
        <dbReference type="RuleBase" id="RU000461"/>
    </source>
</evidence>
<dbReference type="PANTHER" id="PTHR24300">
    <property type="entry name" value="CYTOCHROME P450 508A4-RELATED"/>
    <property type="match status" value="1"/>
</dbReference>